<evidence type="ECO:0000313" key="4">
    <source>
        <dbReference type="Proteomes" id="UP000215002"/>
    </source>
</evidence>
<feature type="signal peptide" evidence="1">
    <location>
        <begin position="1"/>
        <end position="24"/>
    </location>
</feature>
<dbReference type="GO" id="GO:0006508">
    <property type="term" value="P:proteolysis"/>
    <property type="evidence" value="ECO:0007669"/>
    <property type="project" value="InterPro"/>
</dbReference>
<dbReference type="KEGG" id="muc:MuYL_2460"/>
<organism evidence="3 4">
    <name type="scientific">Mucilaginibacter xinganensis</name>
    <dbReference type="NCBI Taxonomy" id="1234841"/>
    <lineage>
        <taxon>Bacteria</taxon>
        <taxon>Pseudomonadati</taxon>
        <taxon>Bacteroidota</taxon>
        <taxon>Sphingobacteriia</taxon>
        <taxon>Sphingobacteriales</taxon>
        <taxon>Sphingobacteriaceae</taxon>
        <taxon>Mucilaginibacter</taxon>
    </lineage>
</organism>
<reference evidence="3 4" key="1">
    <citation type="submission" date="2017-08" db="EMBL/GenBank/DDBJ databases">
        <title>Complete genome sequence of Mucilaginibacter sp. strain BJC16-A31.</title>
        <authorList>
            <consortium name="Henan University of Science and Technology"/>
            <person name="You X."/>
        </authorList>
    </citation>
    <scope>NUCLEOTIDE SEQUENCE [LARGE SCALE GENOMIC DNA]</scope>
    <source>
        <strain evidence="3 4">BJC16-A31</strain>
    </source>
</reference>
<dbReference type="Proteomes" id="UP000215002">
    <property type="component" value="Chromosome"/>
</dbReference>
<sequence>MKTINLLRFVILFAFVLNNGTVKAQQADSARHLIDTLLQFSKNNSLFSSQANWKKIADSVRFKAANAGTIKEALPAVQLLYQLLGDYHGFITYNNRYYGWQGNNKPLDKTTHAILIKKIKEGYQLKKETLEKGYGYLLIPDNNPTHHGAVNEIARQIRDSLAALDPAKLKGLVIDLRLNPGGDMYAMIGGLTNLFEPGKLGAFIFPGTNKEESWNVKSSNAVDKVYSGSDTVCTINRRGKALYNLKVVVLIGPYTCSSGEALAISFKGRGNTWFIGENTGGYTTSNTSFQYTNEIGVFVATAVEADRNGHVYADDVKPDDELIAGDDFDNLKNDLKVIAALKWLKHKSHHPLFQ</sequence>
<dbReference type="GO" id="GO:0008236">
    <property type="term" value="F:serine-type peptidase activity"/>
    <property type="evidence" value="ECO:0007669"/>
    <property type="project" value="InterPro"/>
</dbReference>
<evidence type="ECO:0000256" key="1">
    <source>
        <dbReference type="SAM" id="SignalP"/>
    </source>
</evidence>
<dbReference type="RefSeq" id="WP_094570705.1">
    <property type="nucleotide sequence ID" value="NZ_CP022743.1"/>
</dbReference>
<evidence type="ECO:0000313" key="3">
    <source>
        <dbReference type="EMBL" id="ASU34347.1"/>
    </source>
</evidence>
<keyword evidence="4" id="KW-1185">Reference proteome</keyword>
<dbReference type="Pfam" id="PF03572">
    <property type="entry name" value="Peptidase_S41"/>
    <property type="match status" value="1"/>
</dbReference>
<dbReference type="SUPFAM" id="SSF52096">
    <property type="entry name" value="ClpP/crotonase"/>
    <property type="match status" value="1"/>
</dbReference>
<gene>
    <name evidence="3" type="ORF">MuYL_2460</name>
</gene>
<dbReference type="EMBL" id="CP022743">
    <property type="protein sequence ID" value="ASU34347.1"/>
    <property type="molecule type" value="Genomic_DNA"/>
</dbReference>
<evidence type="ECO:0000259" key="2">
    <source>
        <dbReference type="SMART" id="SM00245"/>
    </source>
</evidence>
<dbReference type="OrthoDB" id="7314861at2"/>
<dbReference type="Gene3D" id="3.90.226.10">
    <property type="entry name" value="2-enoyl-CoA Hydratase, Chain A, domain 1"/>
    <property type="match status" value="1"/>
</dbReference>
<dbReference type="AlphaFoldDB" id="A0A223NWU8"/>
<dbReference type="InterPro" id="IPR005151">
    <property type="entry name" value="Tail-specific_protease"/>
</dbReference>
<keyword evidence="1" id="KW-0732">Signal</keyword>
<feature type="domain" description="Tail specific protease" evidence="2">
    <location>
        <begin position="108"/>
        <end position="323"/>
    </location>
</feature>
<dbReference type="PANTHER" id="PTHR11261:SF3">
    <property type="entry name" value="RETINOL-BINDING PROTEIN 3"/>
    <property type="match status" value="1"/>
</dbReference>
<feature type="chain" id="PRO_5012375149" description="Tail specific protease domain-containing protein" evidence="1">
    <location>
        <begin position="25"/>
        <end position="354"/>
    </location>
</feature>
<dbReference type="PANTHER" id="PTHR11261">
    <property type="entry name" value="INTERPHOTORECEPTOR RETINOID-BINDING PROTEIN"/>
    <property type="match status" value="1"/>
</dbReference>
<accession>A0A223NWU8</accession>
<name>A0A223NWU8_9SPHI</name>
<proteinExistence type="predicted"/>
<protein>
    <recommendedName>
        <fullName evidence="2">Tail specific protease domain-containing protein</fullName>
    </recommendedName>
</protein>
<dbReference type="SMART" id="SM00245">
    <property type="entry name" value="TSPc"/>
    <property type="match status" value="1"/>
</dbReference>
<dbReference type="InterPro" id="IPR029045">
    <property type="entry name" value="ClpP/crotonase-like_dom_sf"/>
</dbReference>